<evidence type="ECO:0000256" key="4">
    <source>
        <dbReference type="SAM" id="MobiDB-lite"/>
    </source>
</evidence>
<evidence type="ECO:0000259" key="5">
    <source>
        <dbReference type="Pfam" id="PF04586"/>
    </source>
</evidence>
<dbReference type="GO" id="GO:0008233">
    <property type="term" value="F:peptidase activity"/>
    <property type="evidence" value="ECO:0007669"/>
    <property type="project" value="UniProtKB-KW"/>
</dbReference>
<dbReference type="InterPro" id="IPR054613">
    <property type="entry name" value="Peptidase_S78_dom"/>
</dbReference>
<proteinExistence type="predicted"/>
<feature type="domain" description="Prohead serine protease" evidence="5">
    <location>
        <begin position="51"/>
        <end position="154"/>
    </location>
</feature>
<evidence type="ECO:0000256" key="3">
    <source>
        <dbReference type="ARBA" id="ARBA00022801"/>
    </source>
</evidence>
<feature type="compositionally biased region" description="Basic and acidic residues" evidence="4">
    <location>
        <begin position="1"/>
        <end position="18"/>
    </location>
</feature>
<protein>
    <submittedName>
        <fullName evidence="6">HK97 family phage prohead protease</fullName>
    </submittedName>
</protein>
<dbReference type="Pfam" id="PF04586">
    <property type="entry name" value="Peptidase_S78"/>
    <property type="match status" value="1"/>
</dbReference>
<dbReference type="EMBL" id="JACOQI010000018">
    <property type="protein sequence ID" value="MBC5771531.1"/>
    <property type="molecule type" value="Genomic_DNA"/>
</dbReference>
<dbReference type="Proteomes" id="UP000620327">
    <property type="component" value="Unassembled WGS sequence"/>
</dbReference>
<keyword evidence="3" id="KW-0378">Hydrolase</keyword>
<dbReference type="AlphaFoldDB" id="A0A923S8B2"/>
<keyword evidence="7" id="KW-1185">Reference proteome</keyword>
<evidence type="ECO:0000256" key="1">
    <source>
        <dbReference type="ARBA" id="ARBA00022612"/>
    </source>
</evidence>
<reference evidence="6" key="1">
    <citation type="submission" date="2020-08" db="EMBL/GenBank/DDBJ databases">
        <title>Genome public.</title>
        <authorList>
            <person name="Liu C."/>
            <person name="Sun Q."/>
        </authorList>
    </citation>
    <scope>NUCLEOTIDE SEQUENCE</scope>
    <source>
        <strain evidence="6">BX15</strain>
    </source>
</reference>
<name>A0A923S8B2_9FIRM</name>
<sequence>MGHIEANSRAEGQEDSRRRTISFSSEEPYRRWFGMEILDHAENALDLSRLNDVGVLLFNHDTDKVVGKVIRAWVENHRGMAEVEFDTDDDAEKIFGKVKSGTLKTTSVRYSVDSWEEVVAGKTSADGRFTGPCQIARKWTPLEVSIVSVPADATVGVGRADDPEQATAKDLSVYEKQIQINKNLYH</sequence>
<accession>A0A923S8B2</accession>
<organism evidence="6 7">
    <name type="scientific">Dysosmobacter segnis</name>
    <dbReference type="NCBI Taxonomy" id="2763042"/>
    <lineage>
        <taxon>Bacteria</taxon>
        <taxon>Bacillati</taxon>
        <taxon>Bacillota</taxon>
        <taxon>Clostridia</taxon>
        <taxon>Eubacteriales</taxon>
        <taxon>Oscillospiraceae</taxon>
        <taxon>Dysosmobacter</taxon>
    </lineage>
</organism>
<keyword evidence="1" id="KW-1188">Viral release from host cell</keyword>
<comment type="caution">
    <text evidence="6">The sequence shown here is derived from an EMBL/GenBank/DDBJ whole genome shotgun (WGS) entry which is preliminary data.</text>
</comment>
<evidence type="ECO:0000256" key="2">
    <source>
        <dbReference type="ARBA" id="ARBA00022670"/>
    </source>
</evidence>
<keyword evidence="2 6" id="KW-0645">Protease</keyword>
<gene>
    <name evidence="6" type="ORF">H8Z83_14620</name>
</gene>
<feature type="region of interest" description="Disordered" evidence="4">
    <location>
        <begin position="1"/>
        <end position="21"/>
    </location>
</feature>
<evidence type="ECO:0000313" key="7">
    <source>
        <dbReference type="Proteomes" id="UP000620327"/>
    </source>
</evidence>
<dbReference type="GO" id="GO:0006508">
    <property type="term" value="P:proteolysis"/>
    <property type="evidence" value="ECO:0007669"/>
    <property type="project" value="UniProtKB-KW"/>
</dbReference>
<evidence type="ECO:0000313" key="6">
    <source>
        <dbReference type="EMBL" id="MBC5771531.1"/>
    </source>
</evidence>